<organism evidence="2 3">
    <name type="scientific">Methanobrevibacter thaueri</name>
    <dbReference type="NCBI Taxonomy" id="190975"/>
    <lineage>
        <taxon>Archaea</taxon>
        <taxon>Methanobacteriati</taxon>
        <taxon>Methanobacteriota</taxon>
        <taxon>Methanomada group</taxon>
        <taxon>Methanobacteria</taxon>
        <taxon>Methanobacteriales</taxon>
        <taxon>Methanobacteriaceae</taxon>
        <taxon>Methanobrevibacter</taxon>
    </lineage>
</organism>
<dbReference type="InterPro" id="IPR013783">
    <property type="entry name" value="Ig-like_fold"/>
</dbReference>
<dbReference type="Pfam" id="PF13200">
    <property type="entry name" value="DUF4015"/>
    <property type="match status" value="1"/>
</dbReference>
<dbReference type="Gene3D" id="3.20.20.80">
    <property type="entry name" value="Glycosidases"/>
    <property type="match status" value="1"/>
</dbReference>
<dbReference type="InterPro" id="IPR017853">
    <property type="entry name" value="GH"/>
</dbReference>
<dbReference type="InterPro" id="IPR025275">
    <property type="entry name" value="DUF4015"/>
</dbReference>
<proteinExistence type="predicted"/>
<dbReference type="OrthoDB" id="18481at2157"/>
<evidence type="ECO:0000259" key="1">
    <source>
        <dbReference type="Pfam" id="PF13200"/>
    </source>
</evidence>
<dbReference type="AlphaFoldDB" id="A0A315XSQ7"/>
<name>A0A315XSQ7_9EURY</name>
<feature type="domain" description="DUF4015" evidence="1">
    <location>
        <begin position="336"/>
        <end position="449"/>
    </location>
</feature>
<comment type="caution">
    <text evidence="2">The sequence shown here is derived from an EMBL/GenBank/DDBJ whole genome shotgun (WGS) entry which is preliminary data.</text>
</comment>
<dbReference type="SUPFAM" id="SSF51445">
    <property type="entry name" value="(Trans)glycosidases"/>
    <property type="match status" value="1"/>
</dbReference>
<dbReference type="Gene3D" id="2.60.40.10">
    <property type="entry name" value="Immunoglobulins"/>
    <property type="match status" value="1"/>
</dbReference>
<gene>
    <name evidence="2" type="ORF">MBBTH_03030</name>
</gene>
<evidence type="ECO:0000313" key="3">
    <source>
        <dbReference type="Proteomes" id="UP000251717"/>
    </source>
</evidence>
<accession>A0A315XSQ7</accession>
<evidence type="ECO:0000313" key="2">
    <source>
        <dbReference type="EMBL" id="PWB88159.1"/>
    </source>
</evidence>
<dbReference type="PROSITE" id="PS51257">
    <property type="entry name" value="PROKAR_LIPOPROTEIN"/>
    <property type="match status" value="1"/>
</dbReference>
<sequence>MNRKILFSFIVFLTLLLTVACVSADDNMTGSIGLDEDSTDIISVDDSSGDMVLGNASNEDVDDESNKSATNISAEDIETFTDLKDEFTVNLTSNGTALANKSVDVILNGVTYNAVTDENGLAVISFKLKAGTYDVQFFFYGDDNYTQSNGTATIVVKPEIITYLNVVDKNINYRQGLKSIFQLKLTDVNNKPISGKYVKIQINGKTYTVKTSSGGYATLYLSLKKGTYTIKYWFSKSELYLASSGEFKIYVKSKLSKGNGYWVNKWSMKKVNLKKLHKKGTKHIFLQHTAFAKYGEKAVLKWIKKAHKYGMKVHIWMAVFYKDGKYIHASNKKGVYNYKHMESKISLAKHYASLKGVDGIHFDYVRFGGNAYKYKNSVAAVNYFVKKACVDVRKVNSNIILSAAVMPEPSSMKYYYAQDVPTMSKYLDAVIPMIYKGNYHASSKWIKKITKKFIKQSKGAKIWAGLQTYKSDWNLKKLSYKSLMKDAKNAKKGGAAGVVLFRFGLSALLNFKKL</sequence>
<dbReference type="EMBL" id="MZGS01000014">
    <property type="protein sequence ID" value="PWB88159.1"/>
    <property type="molecule type" value="Genomic_DNA"/>
</dbReference>
<reference evidence="2 3" key="1">
    <citation type="submission" date="2017-03" db="EMBL/GenBank/DDBJ databases">
        <title>Genome sequence of Methanobrevibacter thaueri.</title>
        <authorList>
            <person name="Poehlein A."/>
            <person name="Seedorf H."/>
            <person name="Daniel R."/>
        </authorList>
    </citation>
    <scope>NUCLEOTIDE SEQUENCE [LARGE SCALE GENOMIC DNA]</scope>
    <source>
        <strain evidence="2 3">DSM 11995</strain>
    </source>
</reference>
<keyword evidence="3" id="KW-1185">Reference proteome</keyword>
<dbReference type="RefSeq" id="WP_116591290.1">
    <property type="nucleotide sequence ID" value="NZ_MZGS01000014.1"/>
</dbReference>
<protein>
    <recommendedName>
        <fullName evidence="1">DUF4015 domain-containing protein</fullName>
    </recommendedName>
</protein>
<dbReference type="Proteomes" id="UP000251717">
    <property type="component" value="Unassembled WGS sequence"/>
</dbReference>